<reference evidence="5" key="1">
    <citation type="journal article" date="2019" name="Int. J. Syst. Evol. Microbiol.">
        <title>The Global Catalogue of Microorganisms (GCM) 10K type strain sequencing project: providing services to taxonomists for standard genome sequencing and annotation.</title>
        <authorList>
            <consortium name="The Broad Institute Genomics Platform"/>
            <consortium name="The Broad Institute Genome Sequencing Center for Infectious Disease"/>
            <person name="Wu L."/>
            <person name="Ma J."/>
        </authorList>
    </citation>
    <scope>NUCLEOTIDE SEQUENCE [LARGE SCALE GENOMIC DNA]</scope>
    <source>
        <strain evidence="5">JCM 17843</strain>
    </source>
</reference>
<evidence type="ECO:0000259" key="3">
    <source>
        <dbReference type="Pfam" id="PF10423"/>
    </source>
</evidence>
<dbReference type="InterPro" id="IPR047039">
    <property type="entry name" value="AMN_phosphorylase"/>
</dbReference>
<feature type="domain" description="AMP nucleoside phosphorylase N-terminal" evidence="3">
    <location>
        <begin position="27"/>
        <end position="173"/>
    </location>
</feature>
<dbReference type="InterPro" id="IPR035994">
    <property type="entry name" value="Nucleoside_phosphorylase_sf"/>
</dbReference>
<dbReference type="PANTHER" id="PTHR43691">
    <property type="entry name" value="URIDINE PHOSPHORYLASE"/>
    <property type="match status" value="1"/>
</dbReference>
<dbReference type="EC" id="3.2.2.4" evidence="1"/>
<gene>
    <name evidence="1 4" type="primary">amn</name>
    <name evidence="4" type="ORF">GCM10007972_02900</name>
</gene>
<dbReference type="Gene3D" id="3.40.50.1580">
    <property type="entry name" value="Nucleoside phosphorylase domain"/>
    <property type="match status" value="1"/>
</dbReference>
<organism evidence="4 5">
    <name type="scientific">Iodidimonas muriae</name>
    <dbReference type="NCBI Taxonomy" id="261467"/>
    <lineage>
        <taxon>Bacteria</taxon>
        <taxon>Pseudomonadati</taxon>
        <taxon>Pseudomonadota</taxon>
        <taxon>Alphaproteobacteria</taxon>
        <taxon>Iodidimonadales</taxon>
        <taxon>Iodidimonadaceae</taxon>
        <taxon>Iodidimonas</taxon>
    </lineage>
</organism>
<dbReference type="Pfam" id="PF01048">
    <property type="entry name" value="PNP_UDP_1"/>
    <property type="match status" value="1"/>
</dbReference>
<sequence>MDLMPTDDALLNTFPATELVRCNTADEAMDQLTALYEDAIALIKEDFEAFQENRLEGPSRPAFYPYLAAIVKPESLSRTSNLAFGNINGPGFHGMQITHPHVFRDYLLDQMSSLIRKHDAVFFVGKSTTRIPLTFALERAASALTPERRVEIKSRFNLPNLIATNDDIVDGKRISGVESVAPLSLFSAERIDYSLHRIRHYTATDPQHFQHFVLFTNYQRYVDEFIEFGRAEVEAGRYQMLIEPGNRITRRGKPPSKDVIAKPPQMPAYHLVREGRTGITMVNIGVGPSNAKTVTDHLAVLRSHVWLMVGHCGGLRGSQRLGDYVLAHAYLRDDHVLDGALPTAIPLPTIAEVQVALAAAVSSVTGLNGRLLKERLRTGTVVTTDDRNWELRIDELALRFNQSRAIAIDMESATIAANGYRFRVPYGTLLCVSDRPLHGEVKLPGMADAFYEQSVSQHLQIGIRAMELLRDEAAIGTLHSRKLRSFDEPGFR</sequence>
<evidence type="ECO:0000313" key="5">
    <source>
        <dbReference type="Proteomes" id="UP000602381"/>
    </source>
</evidence>
<dbReference type="InterPro" id="IPR011271">
    <property type="entry name" value="AMP_nucleosidase"/>
</dbReference>
<evidence type="ECO:0000256" key="1">
    <source>
        <dbReference type="HAMAP-Rule" id="MF_01932"/>
    </source>
</evidence>
<dbReference type="SUPFAM" id="SSF53167">
    <property type="entry name" value="Purine and uridine phosphorylases"/>
    <property type="match status" value="1"/>
</dbReference>
<dbReference type="InterPro" id="IPR037109">
    <property type="entry name" value="AMP_N_sf"/>
</dbReference>
<dbReference type="NCBIfam" id="TIGR01717">
    <property type="entry name" value="AMP-nucleosdse"/>
    <property type="match status" value="1"/>
</dbReference>
<protein>
    <recommendedName>
        <fullName evidence="1">AMP nucleosidase</fullName>
        <ecNumber evidence="1">3.2.2.4</ecNumber>
    </recommendedName>
</protein>
<accession>A0ABQ2L6Y2</accession>
<dbReference type="Pfam" id="PF10423">
    <property type="entry name" value="AMNp_N"/>
    <property type="match status" value="1"/>
</dbReference>
<dbReference type="HAMAP" id="MF_01932">
    <property type="entry name" value="AMP_nucleosidase"/>
    <property type="match status" value="1"/>
</dbReference>
<dbReference type="PANTHER" id="PTHR43691:SF6">
    <property type="entry name" value="AMP NUCLEOSIDASE"/>
    <property type="match status" value="1"/>
</dbReference>
<feature type="domain" description="Nucleoside phosphorylase" evidence="2">
    <location>
        <begin position="273"/>
        <end position="438"/>
    </location>
</feature>
<comment type="function">
    <text evidence="1">Catalyzes the hydrolysis of the N-glycosidic bond of AMP to form adenine and ribose 5-phosphate. Involved in regulation of AMP concentrations.</text>
</comment>
<dbReference type="InterPro" id="IPR018953">
    <property type="entry name" value="AMP_nucleoside_Pase_N"/>
</dbReference>
<comment type="caution">
    <text evidence="4">The sequence shown here is derived from an EMBL/GenBank/DDBJ whole genome shotgun (WGS) entry which is preliminary data.</text>
</comment>
<dbReference type="EMBL" id="BMOV01000001">
    <property type="protein sequence ID" value="GGO05442.1"/>
    <property type="molecule type" value="Genomic_DNA"/>
</dbReference>
<dbReference type="CDD" id="cd17762">
    <property type="entry name" value="AMN"/>
    <property type="match status" value="1"/>
</dbReference>
<dbReference type="NCBIfam" id="NF006142">
    <property type="entry name" value="PRK08292.1"/>
    <property type="match status" value="1"/>
</dbReference>
<evidence type="ECO:0000313" key="4">
    <source>
        <dbReference type="EMBL" id="GGO05442.1"/>
    </source>
</evidence>
<dbReference type="Gene3D" id="3.30.1730.10">
    <property type="entry name" value="AMP nucleoside phosphorylase, N-terminal domain"/>
    <property type="match status" value="1"/>
</dbReference>
<keyword evidence="1" id="KW-0378">Hydrolase</keyword>
<evidence type="ECO:0000259" key="2">
    <source>
        <dbReference type="Pfam" id="PF01048"/>
    </source>
</evidence>
<keyword evidence="5" id="KW-1185">Reference proteome</keyword>
<dbReference type="InterPro" id="IPR000845">
    <property type="entry name" value="Nucleoside_phosphorylase_d"/>
</dbReference>
<comment type="catalytic activity">
    <reaction evidence="1">
        <text>AMP + H2O = D-ribose 5-phosphate + adenine</text>
        <dbReference type="Rhea" id="RHEA:20129"/>
        <dbReference type="ChEBI" id="CHEBI:15377"/>
        <dbReference type="ChEBI" id="CHEBI:16708"/>
        <dbReference type="ChEBI" id="CHEBI:78346"/>
        <dbReference type="ChEBI" id="CHEBI:456215"/>
        <dbReference type="EC" id="3.2.2.4"/>
    </reaction>
</comment>
<comment type="similarity">
    <text evidence="1">Belongs to the AMP nucleosidase family.</text>
</comment>
<dbReference type="Proteomes" id="UP000602381">
    <property type="component" value="Unassembled WGS sequence"/>
</dbReference>
<name>A0ABQ2L6Y2_9PROT</name>
<proteinExistence type="inferred from homology"/>